<dbReference type="RefSeq" id="WP_006882226.1">
    <property type="nucleotide sequence ID" value="NZ_AOIU01000007.1"/>
</dbReference>
<name>M0D3J7_9EURY</name>
<accession>M0D3J7</accession>
<proteinExistence type="predicted"/>
<keyword evidence="3" id="KW-1185">Reference proteome</keyword>
<dbReference type="PATRIC" id="fig|797114.5.peg.557"/>
<evidence type="ECO:0000256" key="1">
    <source>
        <dbReference type="SAM" id="MobiDB-lite"/>
    </source>
</evidence>
<evidence type="ECO:0000313" key="2">
    <source>
        <dbReference type="EMBL" id="ELZ29423.1"/>
    </source>
</evidence>
<organism evidence="2 3">
    <name type="scientific">Halosimplex carlsbadense 2-9-1</name>
    <dbReference type="NCBI Taxonomy" id="797114"/>
    <lineage>
        <taxon>Archaea</taxon>
        <taxon>Methanobacteriati</taxon>
        <taxon>Methanobacteriota</taxon>
        <taxon>Stenosarchaea group</taxon>
        <taxon>Halobacteria</taxon>
        <taxon>Halobacteriales</taxon>
        <taxon>Haloarculaceae</taxon>
        <taxon>Halosimplex</taxon>
    </lineage>
</organism>
<protein>
    <submittedName>
        <fullName evidence="2">Uncharacterized protein</fullName>
    </submittedName>
</protein>
<dbReference type="EMBL" id="AOIU01000007">
    <property type="protein sequence ID" value="ELZ29423.1"/>
    <property type="molecule type" value="Genomic_DNA"/>
</dbReference>
<dbReference type="AlphaFoldDB" id="M0D3J7"/>
<dbReference type="STRING" id="797114.C475_02769"/>
<dbReference type="Proteomes" id="UP000011626">
    <property type="component" value="Unassembled WGS sequence"/>
</dbReference>
<sequence>MTDDGPARPDGPVVDRRTVLGAVAGASATALAGCSAFERGADATTTAVPAARARELAERFAPTLYFDAAERWFPTDPRPYERERDGETVVDGFAALDGYTERFDPEAPPDPAVFYNAVTYEDSPLAVVQYWFYAAFDQFTTNFHWHDWEVLHVYVDTAEGDGTPADGADEPVLYVASSHSRSVPNNEYLDPDRRPTVLSELGSHSSALSVNDAVDEFQRLSVADLAADITNSAIEGIEDVAELPLAYGLPRDEGGRLPFVVPELDGAPIYEHDRLPAVERSDLLPPEHTIRSYDALSAPPGEVPERSTGLVFGSGAEATGPAADADVTYDLVPTADLEHVDEFTGPQLSFEFAIPTAVEDAVASHLTAPSAPWEQPRYENPASDISDPAHRRALADRYDAVGDPAPVNTLLARAVEAVPEPDAPDGKGVTTQESRVEAVALVESDAVAVPTFGGLAAVSDLPAGDHRLTVNGAGLAPHSETVAVGEAATGTDATAEPAGTDDAAAATGADAAAPPGVTLAGADGSVPLVAREDATKLAVDPTDSEAELTALAVEDDFAGRLYDAPLSGPDAVYVHRDGAYTTEVRDADDAIGAVRVDPGDEARVPVDRPETGTASLARYVATVAEETRDEVAAELDGRDGGDEPSGDGNGGGGNDSDAPGNSLRGLVQVLEAIAEGARRAAEQAESGNGEGADARIDAVAMRLERATDRFEAAREGLPPDLAAAAENRFAQLDRRAKQAKRSEKL</sequence>
<evidence type="ECO:0000313" key="3">
    <source>
        <dbReference type="Proteomes" id="UP000011626"/>
    </source>
</evidence>
<gene>
    <name evidence="2" type="ORF">C475_02769</name>
</gene>
<feature type="region of interest" description="Disordered" evidence="1">
    <location>
        <begin position="628"/>
        <end position="665"/>
    </location>
</feature>
<feature type="compositionally biased region" description="Basic and acidic residues" evidence="1">
    <location>
        <begin position="628"/>
        <end position="641"/>
    </location>
</feature>
<dbReference type="OrthoDB" id="240468at2157"/>
<feature type="region of interest" description="Disordered" evidence="1">
    <location>
        <begin position="368"/>
        <end position="387"/>
    </location>
</feature>
<dbReference type="eggNOG" id="arCOG08112">
    <property type="taxonomic scope" value="Archaea"/>
</dbReference>
<reference evidence="2 3" key="1">
    <citation type="journal article" date="2014" name="PLoS Genet.">
        <title>Phylogenetically driven sequencing of extremely halophilic archaea reveals strategies for static and dynamic osmo-response.</title>
        <authorList>
            <person name="Becker E.A."/>
            <person name="Seitzer P.M."/>
            <person name="Tritt A."/>
            <person name="Larsen D."/>
            <person name="Krusor M."/>
            <person name="Yao A.I."/>
            <person name="Wu D."/>
            <person name="Madern D."/>
            <person name="Eisen J.A."/>
            <person name="Darling A.E."/>
            <person name="Facciotti M.T."/>
        </authorList>
    </citation>
    <scope>NUCLEOTIDE SEQUENCE [LARGE SCALE GENOMIC DNA]</scope>
    <source>
        <strain evidence="2 3">2-9-1</strain>
    </source>
</reference>
<dbReference type="InterPro" id="IPR006311">
    <property type="entry name" value="TAT_signal"/>
</dbReference>
<dbReference type="PROSITE" id="PS51318">
    <property type="entry name" value="TAT"/>
    <property type="match status" value="1"/>
</dbReference>
<comment type="caution">
    <text evidence="2">The sequence shown here is derived from an EMBL/GenBank/DDBJ whole genome shotgun (WGS) entry which is preliminary data.</text>
</comment>